<dbReference type="EMBL" id="CZBP01000080">
    <property type="protein sequence ID" value="CUQ44204.1"/>
    <property type="molecule type" value="Genomic_DNA"/>
</dbReference>
<evidence type="ECO:0000313" key="2">
    <source>
        <dbReference type="Proteomes" id="UP000095762"/>
    </source>
</evidence>
<protein>
    <submittedName>
        <fullName evidence="1">Uncharacterized protein</fullName>
    </submittedName>
</protein>
<accession>A0A174WAB6</accession>
<dbReference type="AlphaFoldDB" id="A0A174WAB6"/>
<dbReference type="Proteomes" id="UP000095762">
    <property type="component" value="Unassembled WGS sequence"/>
</dbReference>
<organism evidence="1 2">
    <name type="scientific">Blautia obeum</name>
    <dbReference type="NCBI Taxonomy" id="40520"/>
    <lineage>
        <taxon>Bacteria</taxon>
        <taxon>Bacillati</taxon>
        <taxon>Bacillota</taxon>
        <taxon>Clostridia</taxon>
        <taxon>Lachnospirales</taxon>
        <taxon>Lachnospiraceae</taxon>
        <taxon>Blautia</taxon>
    </lineage>
</organism>
<proteinExistence type="predicted"/>
<name>A0A174WAB6_9FIRM</name>
<sequence length="154" mass="16606">MPAFGICRFSAVQFPQLRLFPETVFGKCPVFFLPLGSFPAGAVFIELVRVRLSGGNIDLSLELCDLLVVIHTLGSQFFQEYGIPGYSSDRGSPLVNAHDGLSGFHLLRSLPFHINVHIILISGTEPDPLDLTVADLTGGQGFVDIVPAARQVGL</sequence>
<reference evidence="1 2" key="1">
    <citation type="submission" date="2015-09" db="EMBL/GenBank/DDBJ databases">
        <authorList>
            <consortium name="Pathogen Informatics"/>
        </authorList>
    </citation>
    <scope>NUCLEOTIDE SEQUENCE [LARGE SCALE GENOMIC DNA]</scope>
    <source>
        <strain evidence="1 2">2789STDY5834957</strain>
    </source>
</reference>
<gene>
    <name evidence="1" type="ORF">ERS852569_03978</name>
</gene>
<evidence type="ECO:0000313" key="1">
    <source>
        <dbReference type="EMBL" id="CUQ44204.1"/>
    </source>
</evidence>